<name>A0ABN3DGP8_9MICO</name>
<sequence length="247" mass="26560">MDQRLSALSRDHMVRQVRAEAAIQRAVSSAWGRTLDPLSLDATFPDFVRLTLPLIRAGRSRSTATARTFYAQSKLIAGLTTPAPAIAVPILTTEAATAALRINGPVNVKKQMTRGVPVDVAMTVAQAATLRAAKRLTLDASRATIIGLTKRDTDAEGWARESDGKPCSFCAMLVGRGPVYSEATATFRSHNGCCCSARPVFDRADGWSPQARAIRDLYDEAGASDFRTAYRERMAESTSDLAQALAA</sequence>
<evidence type="ECO:0008006" key="3">
    <source>
        <dbReference type="Google" id="ProtNLM"/>
    </source>
</evidence>
<dbReference type="EMBL" id="BAAAQY010000003">
    <property type="protein sequence ID" value="GAA2230205.1"/>
    <property type="molecule type" value="Genomic_DNA"/>
</dbReference>
<dbReference type="Pfam" id="PF25310">
    <property type="entry name" value="VG15"/>
    <property type="match status" value="1"/>
</dbReference>
<evidence type="ECO:0000313" key="1">
    <source>
        <dbReference type="EMBL" id="GAA2230205.1"/>
    </source>
</evidence>
<protein>
    <recommendedName>
        <fullName evidence="3">MuF-like minor capsid protein</fullName>
    </recommendedName>
</protein>
<evidence type="ECO:0000313" key="2">
    <source>
        <dbReference type="Proteomes" id="UP001500929"/>
    </source>
</evidence>
<dbReference type="Proteomes" id="UP001500929">
    <property type="component" value="Unassembled WGS sequence"/>
</dbReference>
<gene>
    <name evidence="1" type="ORF">GCM10009851_13690</name>
</gene>
<dbReference type="RefSeq" id="WP_259478866.1">
    <property type="nucleotide sequence ID" value="NZ_BAAAQY010000003.1"/>
</dbReference>
<reference evidence="1 2" key="1">
    <citation type="journal article" date="2019" name="Int. J. Syst. Evol. Microbiol.">
        <title>The Global Catalogue of Microorganisms (GCM) 10K type strain sequencing project: providing services to taxonomists for standard genome sequencing and annotation.</title>
        <authorList>
            <consortium name="The Broad Institute Genomics Platform"/>
            <consortium name="The Broad Institute Genome Sequencing Center for Infectious Disease"/>
            <person name="Wu L."/>
            <person name="Ma J."/>
        </authorList>
    </citation>
    <scope>NUCLEOTIDE SEQUENCE [LARGE SCALE GENOMIC DNA]</scope>
    <source>
        <strain evidence="1 2">JCM 16117</strain>
    </source>
</reference>
<accession>A0ABN3DGP8</accession>
<keyword evidence="2" id="KW-1185">Reference proteome</keyword>
<dbReference type="InterPro" id="IPR057369">
    <property type="entry name" value="VG15"/>
</dbReference>
<proteinExistence type="predicted"/>
<comment type="caution">
    <text evidence="1">The sequence shown here is derived from an EMBL/GenBank/DDBJ whole genome shotgun (WGS) entry which is preliminary data.</text>
</comment>
<organism evidence="1 2">
    <name type="scientific">Herbiconiux moechotypicola</name>
    <dbReference type="NCBI Taxonomy" id="637393"/>
    <lineage>
        <taxon>Bacteria</taxon>
        <taxon>Bacillati</taxon>
        <taxon>Actinomycetota</taxon>
        <taxon>Actinomycetes</taxon>
        <taxon>Micrococcales</taxon>
        <taxon>Microbacteriaceae</taxon>
        <taxon>Herbiconiux</taxon>
    </lineage>
</organism>